<evidence type="ECO:0000256" key="13">
    <source>
        <dbReference type="PIRNR" id="PIRNR004930"/>
    </source>
</evidence>
<dbReference type="STRING" id="34097.SAMN02745150_00768"/>
<feature type="binding site" evidence="14">
    <location>
        <position position="117"/>
    </location>
    <ligand>
        <name>L-threonine</name>
        <dbReference type="ChEBI" id="CHEBI:57926"/>
    </ligand>
</feature>
<evidence type="ECO:0000256" key="4">
    <source>
        <dbReference type="ARBA" id="ARBA00015492"/>
    </source>
</evidence>
<dbReference type="PIRSF" id="PIRSF004930">
    <property type="entry name" value="Tln_factor_SUA5"/>
    <property type="match status" value="1"/>
</dbReference>
<feature type="binding site" evidence="14">
    <location>
        <position position="31"/>
    </location>
    <ligand>
        <name>L-threonine</name>
        <dbReference type="ChEBI" id="CHEBI:57926"/>
    </ligand>
</feature>
<protein>
    <recommendedName>
        <fullName evidence="4 13">Threonylcarbamoyl-AMP synthase</fullName>
        <shortName evidence="13">TC-AMP synthase</shortName>
        <ecNumber evidence="3 13">2.7.7.87</ecNumber>
    </recommendedName>
    <alternativeName>
        <fullName evidence="11 13">L-threonylcarbamoyladenylate synthase</fullName>
    </alternativeName>
</protein>
<keyword evidence="6 13" id="KW-0808">Transferase</keyword>
<dbReference type="Proteomes" id="UP000240042">
    <property type="component" value="Unassembled WGS sequence"/>
</dbReference>
<dbReference type="Gene3D" id="3.40.50.11030">
    <property type="entry name" value="Threonylcarbamoyl-AMP synthase, C-terminal domain"/>
    <property type="match status" value="1"/>
</dbReference>
<dbReference type="InterPro" id="IPR038385">
    <property type="entry name" value="Sua5/YwlC_C"/>
</dbReference>
<evidence type="ECO:0000256" key="14">
    <source>
        <dbReference type="PIRSR" id="PIRSR004930-1"/>
    </source>
</evidence>
<dbReference type="NCBIfam" id="TIGR00057">
    <property type="entry name" value="L-threonylcarbamoyladenylate synthase"/>
    <property type="match status" value="1"/>
</dbReference>
<feature type="binding site" evidence="14">
    <location>
        <position position="226"/>
    </location>
    <ligand>
        <name>ATP</name>
        <dbReference type="ChEBI" id="CHEBI:30616"/>
    </ligand>
</feature>
<dbReference type="GO" id="GO:0008033">
    <property type="term" value="P:tRNA processing"/>
    <property type="evidence" value="ECO:0007669"/>
    <property type="project" value="UniProtKB-KW"/>
</dbReference>
<keyword evidence="10 13" id="KW-0067">ATP-binding</keyword>
<comment type="similarity">
    <text evidence="2 13">Belongs to the SUA5 family.</text>
</comment>
<evidence type="ECO:0000256" key="5">
    <source>
        <dbReference type="ARBA" id="ARBA00022490"/>
    </source>
</evidence>
<feature type="binding site" evidence="14">
    <location>
        <position position="113"/>
    </location>
    <ligand>
        <name>ATP</name>
        <dbReference type="ChEBI" id="CHEBI:30616"/>
    </ligand>
</feature>
<feature type="binding site" evidence="14">
    <location>
        <position position="139"/>
    </location>
    <ligand>
        <name>ATP</name>
        <dbReference type="ChEBI" id="CHEBI:30616"/>
    </ligand>
</feature>
<dbReference type="Pfam" id="PF03481">
    <property type="entry name" value="Sua5_C"/>
    <property type="match status" value="1"/>
</dbReference>
<feature type="binding site" evidence="14">
    <location>
        <position position="177"/>
    </location>
    <ligand>
        <name>L-threonine</name>
        <dbReference type="ChEBI" id="CHEBI:57926"/>
    </ligand>
</feature>
<evidence type="ECO:0000256" key="1">
    <source>
        <dbReference type="ARBA" id="ARBA00004496"/>
    </source>
</evidence>
<dbReference type="InterPro" id="IPR017945">
    <property type="entry name" value="DHBP_synth_RibB-like_a/b_dom"/>
</dbReference>
<evidence type="ECO:0000259" key="15">
    <source>
        <dbReference type="PROSITE" id="PS51163"/>
    </source>
</evidence>
<reference evidence="17" key="1">
    <citation type="submission" date="2016-10" db="EMBL/GenBank/DDBJ databases">
        <authorList>
            <person name="Varghese N."/>
            <person name="Submissions S."/>
        </authorList>
    </citation>
    <scope>NUCLEOTIDE SEQUENCE [LARGE SCALE GENOMIC DNA]</scope>
    <source>
        <strain evidence="17">ATCC 43811</strain>
    </source>
</reference>
<feature type="binding site" evidence="14">
    <location>
        <position position="58"/>
    </location>
    <ligand>
        <name>ATP</name>
        <dbReference type="ChEBI" id="CHEBI:30616"/>
    </ligand>
</feature>
<dbReference type="SUPFAM" id="SSF55821">
    <property type="entry name" value="YrdC/RibB"/>
    <property type="match status" value="1"/>
</dbReference>
<feature type="binding site" evidence="14">
    <location>
        <position position="147"/>
    </location>
    <ligand>
        <name>ATP</name>
        <dbReference type="ChEBI" id="CHEBI:30616"/>
    </ligand>
</feature>
<evidence type="ECO:0000256" key="12">
    <source>
        <dbReference type="ARBA" id="ARBA00048366"/>
    </source>
</evidence>
<keyword evidence="5 13" id="KW-0963">Cytoplasm</keyword>
<accession>A0A1I1DTC6</accession>
<evidence type="ECO:0000256" key="6">
    <source>
        <dbReference type="ARBA" id="ARBA00022679"/>
    </source>
</evidence>
<feature type="domain" description="YrdC-like" evidence="15">
    <location>
        <begin position="9"/>
        <end position="195"/>
    </location>
</feature>
<name>A0A1I1DTC6_BREAD</name>
<gene>
    <name evidence="16" type="ORF">SAMN02745150_00768</name>
</gene>
<dbReference type="GO" id="GO:0006450">
    <property type="term" value="P:regulation of translational fidelity"/>
    <property type="evidence" value="ECO:0007669"/>
    <property type="project" value="TreeGrafter"/>
</dbReference>
<dbReference type="EC" id="2.7.7.87" evidence="3 13"/>
<dbReference type="GO" id="GO:0005524">
    <property type="term" value="F:ATP binding"/>
    <property type="evidence" value="ECO:0007669"/>
    <property type="project" value="UniProtKB-UniRule"/>
</dbReference>
<dbReference type="EMBL" id="FOKY01000004">
    <property type="protein sequence ID" value="SFB78215.1"/>
    <property type="molecule type" value="Genomic_DNA"/>
</dbReference>
<proteinExistence type="inferred from homology"/>
<evidence type="ECO:0000256" key="7">
    <source>
        <dbReference type="ARBA" id="ARBA00022694"/>
    </source>
</evidence>
<dbReference type="InterPro" id="IPR006070">
    <property type="entry name" value="Sua5-like_dom"/>
</dbReference>
<dbReference type="InterPro" id="IPR010923">
    <property type="entry name" value="T(6)A37_SUA5"/>
</dbReference>
<evidence type="ECO:0000313" key="16">
    <source>
        <dbReference type="EMBL" id="SFB78215.1"/>
    </source>
</evidence>
<sequence length="319" mass="34920">MQTLIGSDESLIQQAVQALYAGDLVVFPTETVYGLGADATSDKALKQIFAIKGRPTNNPLIIHVASINNVLQAAASINSIEEKLLEIFAPGPLSLILPKNNKISHIATGGLDTVGIRIPDHDLALKLLSRLDIPIAAPSANISGAVSPTTLEMSQFYMDQKVPIILDGGPLSIGIESTVVKVEKDQIFILRPGAVTAEMIADATDIKPSHNLHESHRSPGTQFKHYQPQATVVFFECGEEIFFSEHSALLSLHYYNTNVDCYFFDSIISYAAALYKTFFECDKNNTHTIYCELPPDYGEGRALRDRIIRAGTKYKKGIL</sequence>
<dbReference type="PANTHER" id="PTHR17490:SF16">
    <property type="entry name" value="THREONYLCARBAMOYL-AMP SYNTHASE"/>
    <property type="match status" value="1"/>
</dbReference>
<dbReference type="OrthoDB" id="9814580at2"/>
<dbReference type="RefSeq" id="WP_092318814.1">
    <property type="nucleotide sequence ID" value="NZ_FOKY01000004.1"/>
</dbReference>
<organism evidence="16 17">
    <name type="scientific">Brevinema andersonii</name>
    <dbReference type="NCBI Taxonomy" id="34097"/>
    <lineage>
        <taxon>Bacteria</taxon>
        <taxon>Pseudomonadati</taxon>
        <taxon>Spirochaetota</taxon>
        <taxon>Spirochaetia</taxon>
        <taxon>Brevinematales</taxon>
        <taxon>Brevinemataceae</taxon>
        <taxon>Brevinema</taxon>
    </lineage>
</organism>
<dbReference type="AlphaFoldDB" id="A0A1I1DTC6"/>
<evidence type="ECO:0000256" key="9">
    <source>
        <dbReference type="ARBA" id="ARBA00022741"/>
    </source>
</evidence>
<comment type="catalytic activity">
    <reaction evidence="12 13">
        <text>L-threonine + hydrogencarbonate + ATP = L-threonylcarbamoyladenylate + diphosphate + H2O</text>
        <dbReference type="Rhea" id="RHEA:36407"/>
        <dbReference type="ChEBI" id="CHEBI:15377"/>
        <dbReference type="ChEBI" id="CHEBI:17544"/>
        <dbReference type="ChEBI" id="CHEBI:30616"/>
        <dbReference type="ChEBI" id="CHEBI:33019"/>
        <dbReference type="ChEBI" id="CHEBI:57926"/>
        <dbReference type="ChEBI" id="CHEBI:73682"/>
        <dbReference type="EC" id="2.7.7.87"/>
    </reaction>
</comment>
<keyword evidence="7 13" id="KW-0819">tRNA processing</keyword>
<feature type="binding site" evidence="14">
    <location>
        <position position="191"/>
    </location>
    <ligand>
        <name>ATP</name>
        <dbReference type="ChEBI" id="CHEBI:30616"/>
    </ligand>
</feature>
<comment type="function">
    <text evidence="13">Required for the formation of a threonylcarbamoyl group on adenosine at position 37 (t(6)A37) in tRNAs that read codons beginning with adenine.</text>
</comment>
<dbReference type="InterPro" id="IPR050156">
    <property type="entry name" value="TC-AMP_synthase_SUA5"/>
</dbReference>
<dbReference type="Pfam" id="PF01300">
    <property type="entry name" value="Sua5_yciO_yrdC"/>
    <property type="match status" value="1"/>
</dbReference>
<dbReference type="InterPro" id="IPR005145">
    <property type="entry name" value="Sua5_C"/>
</dbReference>
<keyword evidence="17" id="KW-1185">Reference proteome</keyword>
<keyword evidence="8 13" id="KW-0548">Nucleotidyltransferase</keyword>
<dbReference type="GO" id="GO:0061710">
    <property type="term" value="F:L-threonylcarbamoyladenylate synthase"/>
    <property type="evidence" value="ECO:0007669"/>
    <property type="project" value="UniProtKB-EC"/>
</dbReference>
<feature type="binding site" evidence="14">
    <location>
        <position position="54"/>
    </location>
    <ligand>
        <name>ATP</name>
        <dbReference type="ChEBI" id="CHEBI:30616"/>
    </ligand>
</feature>
<keyword evidence="9 13" id="KW-0547">Nucleotide-binding</keyword>
<evidence type="ECO:0000256" key="8">
    <source>
        <dbReference type="ARBA" id="ARBA00022695"/>
    </source>
</evidence>
<dbReference type="GO" id="GO:0003725">
    <property type="term" value="F:double-stranded RNA binding"/>
    <property type="evidence" value="ECO:0007669"/>
    <property type="project" value="UniProtKB-UniRule"/>
</dbReference>
<dbReference type="PANTHER" id="PTHR17490">
    <property type="entry name" value="SUA5"/>
    <property type="match status" value="1"/>
</dbReference>
<evidence type="ECO:0000256" key="10">
    <source>
        <dbReference type="ARBA" id="ARBA00022840"/>
    </source>
</evidence>
<dbReference type="GO" id="GO:0000049">
    <property type="term" value="F:tRNA binding"/>
    <property type="evidence" value="ECO:0007669"/>
    <property type="project" value="TreeGrafter"/>
</dbReference>
<evidence type="ECO:0000256" key="3">
    <source>
        <dbReference type="ARBA" id="ARBA00012584"/>
    </source>
</evidence>
<dbReference type="GO" id="GO:0005737">
    <property type="term" value="C:cytoplasm"/>
    <property type="evidence" value="ECO:0007669"/>
    <property type="project" value="UniProtKB-SubCell"/>
</dbReference>
<comment type="subcellular location">
    <subcellularLocation>
        <location evidence="1 13">Cytoplasm</location>
    </subcellularLocation>
</comment>
<feature type="binding site" evidence="14">
    <location>
        <position position="137"/>
    </location>
    <ligand>
        <name>L-threonine</name>
        <dbReference type="ChEBI" id="CHEBI:57926"/>
    </ligand>
</feature>
<dbReference type="Gene3D" id="3.90.870.10">
    <property type="entry name" value="DHBP synthase"/>
    <property type="match status" value="1"/>
</dbReference>
<evidence type="ECO:0000313" key="17">
    <source>
        <dbReference type="Proteomes" id="UP000240042"/>
    </source>
</evidence>
<evidence type="ECO:0000256" key="2">
    <source>
        <dbReference type="ARBA" id="ARBA00007663"/>
    </source>
</evidence>
<evidence type="ECO:0000256" key="11">
    <source>
        <dbReference type="ARBA" id="ARBA00029774"/>
    </source>
</evidence>
<feature type="binding site" evidence="14">
    <location>
        <position position="63"/>
    </location>
    <ligand>
        <name>ATP</name>
        <dbReference type="ChEBI" id="CHEBI:30616"/>
    </ligand>
</feature>
<dbReference type="PROSITE" id="PS51163">
    <property type="entry name" value="YRDC"/>
    <property type="match status" value="1"/>
</dbReference>